<dbReference type="PROSITE" id="PS51318">
    <property type="entry name" value="TAT"/>
    <property type="match status" value="1"/>
</dbReference>
<dbReference type="AlphaFoldDB" id="A0A552UIC1"/>
<evidence type="ECO:0000313" key="3">
    <source>
        <dbReference type="Proteomes" id="UP000317894"/>
    </source>
</evidence>
<dbReference type="InterPro" id="IPR006311">
    <property type="entry name" value="TAT_signal"/>
</dbReference>
<dbReference type="RefSeq" id="WP_144236672.1">
    <property type="nucleotide sequence ID" value="NZ_VJWA01000001.1"/>
</dbReference>
<dbReference type="EMBL" id="VJWA01000001">
    <property type="protein sequence ID" value="TRW17978.1"/>
    <property type="molecule type" value="Genomic_DNA"/>
</dbReference>
<gene>
    <name evidence="2" type="ORF">FMM06_07610</name>
</gene>
<organism evidence="2 3">
    <name type="scientific">Glacieibacterium frigidum</name>
    <dbReference type="NCBI Taxonomy" id="2593303"/>
    <lineage>
        <taxon>Bacteria</taxon>
        <taxon>Pseudomonadati</taxon>
        <taxon>Pseudomonadota</taxon>
        <taxon>Alphaproteobacteria</taxon>
        <taxon>Sphingomonadales</taxon>
        <taxon>Sphingosinicellaceae</taxon>
        <taxon>Glacieibacterium</taxon>
    </lineage>
</organism>
<dbReference type="OrthoDB" id="7391556at2"/>
<accession>A0A552UIC1</accession>
<feature type="signal peptide" evidence="1">
    <location>
        <begin position="1"/>
        <end position="21"/>
    </location>
</feature>
<evidence type="ECO:0000256" key="1">
    <source>
        <dbReference type="SAM" id="SignalP"/>
    </source>
</evidence>
<sequence length="137" mass="14718">MTTRRGVLTAGAALLPMSAAAATAVAPARIFEWTFLKSIGEDPTSLAKFIRANWFAMDAKSVQRGLMTGYALHVAADPGDWNVVVIVGYPDRRGYAGIAPVFEEIRRAHVTVDGPLSKHGRIVASRKLLPDGEEALT</sequence>
<name>A0A552UIC1_9SPHN</name>
<dbReference type="Proteomes" id="UP000317894">
    <property type="component" value="Unassembled WGS sequence"/>
</dbReference>
<protein>
    <submittedName>
        <fullName evidence="2">Uncharacterized protein</fullName>
    </submittedName>
</protein>
<evidence type="ECO:0000313" key="2">
    <source>
        <dbReference type="EMBL" id="TRW17978.1"/>
    </source>
</evidence>
<keyword evidence="3" id="KW-1185">Reference proteome</keyword>
<reference evidence="2 3" key="1">
    <citation type="submission" date="2019-07" db="EMBL/GenBank/DDBJ databases">
        <title>Novel species isolated from glacier.</title>
        <authorList>
            <person name="Liu Q."/>
            <person name="Xin Y.-H."/>
        </authorList>
    </citation>
    <scope>NUCLEOTIDE SEQUENCE [LARGE SCALE GENOMIC DNA]</scope>
    <source>
        <strain evidence="2 3">LB1R16</strain>
    </source>
</reference>
<feature type="chain" id="PRO_5021774772" evidence="1">
    <location>
        <begin position="22"/>
        <end position="137"/>
    </location>
</feature>
<proteinExistence type="predicted"/>
<keyword evidence="1" id="KW-0732">Signal</keyword>
<comment type="caution">
    <text evidence="2">The sequence shown here is derived from an EMBL/GenBank/DDBJ whole genome shotgun (WGS) entry which is preliminary data.</text>
</comment>